<dbReference type="PROSITE" id="PS50111">
    <property type="entry name" value="CHEMOTAXIS_TRANSDUC_2"/>
    <property type="match status" value="1"/>
</dbReference>
<dbReference type="SMART" id="SM00283">
    <property type="entry name" value="MA"/>
    <property type="match status" value="1"/>
</dbReference>
<dbReference type="GO" id="GO:0016020">
    <property type="term" value="C:membrane"/>
    <property type="evidence" value="ECO:0007669"/>
    <property type="project" value="InterPro"/>
</dbReference>
<dbReference type="PANTHER" id="PTHR32089">
    <property type="entry name" value="METHYL-ACCEPTING CHEMOTAXIS PROTEIN MCPB"/>
    <property type="match status" value="1"/>
</dbReference>
<keyword evidence="6" id="KW-0808">Transferase</keyword>
<dbReference type="EMBL" id="NIOF01000001">
    <property type="protein sequence ID" value="OWQ93786.1"/>
    <property type="molecule type" value="Genomic_DNA"/>
</dbReference>
<dbReference type="Gene3D" id="1.10.287.950">
    <property type="entry name" value="Methyl-accepting chemotaxis protein"/>
    <property type="match status" value="1"/>
</dbReference>
<feature type="transmembrane region" description="Helical" evidence="4">
    <location>
        <begin position="184"/>
        <end position="203"/>
    </location>
</feature>
<dbReference type="InterPro" id="IPR004089">
    <property type="entry name" value="MCPsignal_dom"/>
</dbReference>
<keyword evidence="4" id="KW-0472">Membrane</keyword>
<dbReference type="Pfam" id="PF00015">
    <property type="entry name" value="MCPsignal"/>
    <property type="match status" value="1"/>
</dbReference>
<evidence type="ECO:0000256" key="3">
    <source>
        <dbReference type="SAM" id="MobiDB-lite"/>
    </source>
</evidence>
<sequence>MWTFGRKLAVGFALSFALLVLIGALSYRGVEILTQNSYQVTRTHAAMGHITSLLSAMKDAETGQRGYMLTGDDTYLEPYRTALADVPRVLAELRPLIRDNPAQQTRLNQAAIMIDNLLNMHKDRIDLRKNSGEEAATRQVRMGEGKRRMDELRTVIAQMEDEEGDLLKLRAQEVEQAASGVRNAIVWGTVAGALLVLVAALTLSRALSGQVGLAVRHVQRSSAELQAAANQQAAGARETATSMTEIATTISELLATSRQIADSAQRVVVFAEQTASFARGGDGTLQAARETIAAMRRQIDLVVDHMLDLGRKSQQIGVVLDLVSELAEQTNILAINATIEATVAGDAGRRFSVVADEIRKLADRMTASTKEIRVQIDDMRGAVNTTVMATETGSKAVDAGARQFDEVAGTFGRIAGLVVTTTEAAREIELSTKQQATAVEQLNVALSNTAQASRETEASSGQTSQTATELAEMSRDLLRLVQAQPA</sequence>
<keyword evidence="4" id="KW-0812">Transmembrane</keyword>
<keyword evidence="7" id="KW-1185">Reference proteome</keyword>
<feature type="compositionally biased region" description="Polar residues" evidence="3">
    <location>
        <begin position="450"/>
        <end position="468"/>
    </location>
</feature>
<dbReference type="CDD" id="cd19410">
    <property type="entry name" value="HK9-like_sensor"/>
    <property type="match status" value="1"/>
</dbReference>
<dbReference type="InterPro" id="IPR007891">
    <property type="entry name" value="CHASE3"/>
</dbReference>
<dbReference type="Pfam" id="PF05227">
    <property type="entry name" value="CHASE3"/>
    <property type="match status" value="1"/>
</dbReference>
<dbReference type="OrthoDB" id="2489132at2"/>
<proteinExistence type="predicted"/>
<keyword evidence="4" id="KW-1133">Transmembrane helix</keyword>
<evidence type="ECO:0000256" key="4">
    <source>
        <dbReference type="SAM" id="Phobius"/>
    </source>
</evidence>
<gene>
    <name evidence="6" type="ORF">CDN99_04915</name>
</gene>
<feature type="domain" description="Methyl-accepting transducer" evidence="5">
    <location>
        <begin position="214"/>
        <end position="450"/>
    </location>
</feature>
<accession>A0A246JMC2</accession>
<feature type="region of interest" description="Disordered" evidence="3">
    <location>
        <begin position="450"/>
        <end position="471"/>
    </location>
</feature>
<evidence type="ECO:0000259" key="5">
    <source>
        <dbReference type="PROSITE" id="PS50111"/>
    </source>
</evidence>
<organism evidence="6 7">
    <name type="scientific">Roseateles aquatilis</name>
    <dbReference type="NCBI Taxonomy" id="431061"/>
    <lineage>
        <taxon>Bacteria</taxon>
        <taxon>Pseudomonadati</taxon>
        <taxon>Pseudomonadota</taxon>
        <taxon>Betaproteobacteria</taxon>
        <taxon>Burkholderiales</taxon>
        <taxon>Sphaerotilaceae</taxon>
        <taxon>Roseateles</taxon>
    </lineage>
</organism>
<evidence type="ECO:0000256" key="2">
    <source>
        <dbReference type="PROSITE-ProRule" id="PRU00284"/>
    </source>
</evidence>
<dbReference type="Proteomes" id="UP000197468">
    <property type="component" value="Unassembled WGS sequence"/>
</dbReference>
<comment type="caution">
    <text evidence="6">The sequence shown here is derived from an EMBL/GenBank/DDBJ whole genome shotgun (WGS) entry which is preliminary data.</text>
</comment>
<name>A0A246JMC2_9BURK</name>
<dbReference type="GO" id="GO:0007165">
    <property type="term" value="P:signal transduction"/>
    <property type="evidence" value="ECO:0007669"/>
    <property type="project" value="UniProtKB-KW"/>
</dbReference>
<keyword evidence="6" id="KW-0418">Kinase</keyword>
<evidence type="ECO:0000313" key="6">
    <source>
        <dbReference type="EMBL" id="OWQ93786.1"/>
    </source>
</evidence>
<reference evidence="6 7" key="1">
    <citation type="journal article" date="2008" name="Int. J. Syst. Evol. Microbiol.">
        <title>Description of Roseateles aquatilis sp. nov. and Roseateles terrae sp. nov., in the class Betaproteobacteria, and emended description of the genus Roseateles.</title>
        <authorList>
            <person name="Gomila M."/>
            <person name="Bowien B."/>
            <person name="Falsen E."/>
            <person name="Moore E.R."/>
            <person name="Lalucat J."/>
        </authorList>
    </citation>
    <scope>NUCLEOTIDE SEQUENCE [LARGE SCALE GENOMIC DNA]</scope>
    <source>
        <strain evidence="6 7">CCUG 48205</strain>
    </source>
</reference>
<evidence type="ECO:0000313" key="7">
    <source>
        <dbReference type="Proteomes" id="UP000197468"/>
    </source>
</evidence>
<protein>
    <submittedName>
        <fullName evidence="6">Histidine kinase</fullName>
    </submittedName>
</protein>
<keyword evidence="1 2" id="KW-0807">Transducer</keyword>
<dbReference type="SUPFAM" id="SSF58104">
    <property type="entry name" value="Methyl-accepting chemotaxis protein (MCP) signaling domain"/>
    <property type="match status" value="1"/>
</dbReference>
<dbReference type="AlphaFoldDB" id="A0A246JMC2"/>
<dbReference type="GO" id="GO:0016301">
    <property type="term" value="F:kinase activity"/>
    <property type="evidence" value="ECO:0007669"/>
    <property type="project" value="UniProtKB-KW"/>
</dbReference>
<dbReference type="PANTHER" id="PTHR32089:SF112">
    <property type="entry name" value="LYSOZYME-LIKE PROTEIN-RELATED"/>
    <property type="match status" value="1"/>
</dbReference>
<dbReference type="RefSeq" id="WP_088383051.1">
    <property type="nucleotide sequence ID" value="NZ_NIOF01000001.1"/>
</dbReference>
<evidence type="ECO:0000256" key="1">
    <source>
        <dbReference type="ARBA" id="ARBA00023224"/>
    </source>
</evidence>